<keyword evidence="3" id="KW-1185">Reference proteome</keyword>
<dbReference type="Pfam" id="PF04307">
    <property type="entry name" value="YdjM"/>
    <property type="match status" value="1"/>
</dbReference>
<feature type="transmembrane region" description="Helical" evidence="1">
    <location>
        <begin position="139"/>
        <end position="158"/>
    </location>
</feature>
<feature type="transmembrane region" description="Helical" evidence="1">
    <location>
        <begin position="211"/>
        <end position="230"/>
    </location>
</feature>
<feature type="transmembrane region" description="Helical" evidence="1">
    <location>
        <begin position="82"/>
        <end position="102"/>
    </location>
</feature>
<protein>
    <submittedName>
        <fullName evidence="2">Metal-dependent hydrolase</fullName>
    </submittedName>
</protein>
<keyword evidence="1" id="KW-1133">Transmembrane helix</keyword>
<feature type="transmembrane region" description="Helical" evidence="1">
    <location>
        <begin position="170"/>
        <end position="191"/>
    </location>
</feature>
<sequence length="239" mass="26906">MFFFFHLLVGVATGLFLSEVLKSRRWFLPVAVGSILPDLIDKPLGHIIFAETIGYGRIIGHSLIFLVIILILAFFQWKYRGSIICFGLGIGVLLHLVLDSMWEIPNTFYFPLYGPFPIGDYNSYFYSSFWRELASPQEWLAFVLLIAISILILGEWFAGSRTPLSFIRQIRWPCMTAIGMGTIGIGIFVLVRLDSIGSSLFYPIVSGGDPFICALALIWCGFVFLLLPLLHLSRGEDNP</sequence>
<keyword evidence="2" id="KW-0378">Hydrolase</keyword>
<dbReference type="GO" id="GO:0016787">
    <property type="term" value="F:hydrolase activity"/>
    <property type="evidence" value="ECO:0007669"/>
    <property type="project" value="UniProtKB-KW"/>
</dbReference>
<evidence type="ECO:0000313" key="2">
    <source>
        <dbReference type="EMBL" id="MCQ1537735.1"/>
    </source>
</evidence>
<dbReference type="InterPro" id="IPR007404">
    <property type="entry name" value="YdjM-like"/>
</dbReference>
<dbReference type="AlphaFoldDB" id="A0ABD4TK75"/>
<accession>A0ABD4TK75</accession>
<comment type="caution">
    <text evidence="2">The sequence shown here is derived from an EMBL/GenBank/DDBJ whole genome shotgun (WGS) entry which is preliminary data.</text>
</comment>
<gene>
    <name evidence="2" type="ORF">FTO68_01845</name>
</gene>
<dbReference type="EMBL" id="VOTZ01000002">
    <property type="protein sequence ID" value="MCQ1537735.1"/>
    <property type="molecule type" value="Genomic_DNA"/>
</dbReference>
<organism evidence="2 3">
    <name type="scientific">Methanocalculus taiwanensis</name>
    <dbReference type="NCBI Taxonomy" id="106207"/>
    <lineage>
        <taxon>Archaea</taxon>
        <taxon>Methanobacteriati</taxon>
        <taxon>Methanobacteriota</taxon>
        <taxon>Stenosarchaea group</taxon>
        <taxon>Methanomicrobia</taxon>
        <taxon>Methanomicrobiales</taxon>
        <taxon>Methanocalculaceae</taxon>
        <taxon>Methanocalculus</taxon>
    </lineage>
</organism>
<name>A0ABD4TK75_9EURY</name>
<proteinExistence type="predicted"/>
<evidence type="ECO:0000313" key="3">
    <source>
        <dbReference type="Proteomes" id="UP001524383"/>
    </source>
</evidence>
<dbReference type="Proteomes" id="UP001524383">
    <property type="component" value="Unassembled WGS sequence"/>
</dbReference>
<keyword evidence="1" id="KW-0472">Membrane</keyword>
<keyword evidence="1" id="KW-0812">Transmembrane</keyword>
<evidence type="ECO:0000256" key="1">
    <source>
        <dbReference type="SAM" id="Phobius"/>
    </source>
</evidence>
<dbReference type="RefSeq" id="WP_255331644.1">
    <property type="nucleotide sequence ID" value="NZ_VOTZ01000002.1"/>
</dbReference>
<feature type="transmembrane region" description="Helical" evidence="1">
    <location>
        <begin position="58"/>
        <end position="75"/>
    </location>
</feature>
<reference evidence="2 3" key="1">
    <citation type="submission" date="2019-08" db="EMBL/GenBank/DDBJ databases">
        <authorList>
            <person name="Chen S.-C."/>
            <person name="Lai M.-C."/>
            <person name="You Y.-T."/>
        </authorList>
    </citation>
    <scope>NUCLEOTIDE SEQUENCE [LARGE SCALE GENOMIC DNA]</scope>
    <source>
        <strain evidence="2 3">P2F9704a</strain>
    </source>
</reference>